<dbReference type="SUPFAM" id="SSF47203">
    <property type="entry name" value="Acyl-CoA dehydrogenase C-terminal domain-like"/>
    <property type="match status" value="1"/>
</dbReference>
<name>A0A1X6MKB4_9APHY</name>
<dbReference type="InterPro" id="IPR009100">
    <property type="entry name" value="AcylCoA_DH/oxidase_NM_dom_sf"/>
</dbReference>
<dbReference type="InterPro" id="IPR012258">
    <property type="entry name" value="Acyl-CoA_oxidase"/>
</dbReference>
<dbReference type="GeneID" id="36324939"/>
<dbReference type="GO" id="GO:0003997">
    <property type="term" value="F:acyl-CoA oxidase activity"/>
    <property type="evidence" value="ECO:0007669"/>
    <property type="project" value="InterPro"/>
</dbReference>
<evidence type="ECO:0008006" key="3">
    <source>
        <dbReference type="Google" id="ProtNLM"/>
    </source>
</evidence>
<dbReference type="Proteomes" id="UP000194127">
    <property type="component" value="Unassembled WGS sequence"/>
</dbReference>
<proteinExistence type="predicted"/>
<dbReference type="GO" id="GO:0005504">
    <property type="term" value="F:fatty acid binding"/>
    <property type="evidence" value="ECO:0007669"/>
    <property type="project" value="TreeGrafter"/>
</dbReference>
<dbReference type="EMBL" id="KZ110611">
    <property type="protein sequence ID" value="OSX56810.1"/>
    <property type="molecule type" value="Genomic_DNA"/>
</dbReference>
<protein>
    <recommendedName>
        <fullName evidence="3">Acyl-CoA dehydrogenase/oxidase C-terminal domain-containing protein</fullName>
    </recommendedName>
</protein>
<dbReference type="Gene3D" id="2.40.110.10">
    <property type="entry name" value="Butyryl-CoA Dehydrogenase, subunit A, domain 2"/>
    <property type="match status" value="1"/>
</dbReference>
<evidence type="ECO:0000313" key="2">
    <source>
        <dbReference type="Proteomes" id="UP000194127"/>
    </source>
</evidence>
<dbReference type="AlphaFoldDB" id="A0A1X6MKB4"/>
<evidence type="ECO:0000313" key="1">
    <source>
        <dbReference type="EMBL" id="OSX56810.1"/>
    </source>
</evidence>
<dbReference type="GO" id="GO:0033540">
    <property type="term" value="P:fatty acid beta-oxidation using acyl-CoA oxidase"/>
    <property type="evidence" value="ECO:0007669"/>
    <property type="project" value="TreeGrafter"/>
</dbReference>
<gene>
    <name evidence="1" type="ORF">POSPLADRAFT_1050470</name>
</gene>
<keyword evidence="2" id="KW-1185">Reference proteome</keyword>
<sequence>MHAALHKHPDFRTRAEMLPYEGRVHLAYRGADAFLKTWKFGIEDIATCSPRSWDMYRDPVLAIDGGCWTILACHLNLFLGTISAVRKERPDLVPMMLQALNGNIIGNFLMTEVGHGLDAYRMETTATKVEDRFILNTPSAVATKFMPPTMPYTTRSKFAVVLARLIVGSEDRGIHPFLVRVSSAVLPPRGGSSPLDFCMTSFDHVRLPPSAFLGHTLDAPPDAHGLLMEYIRRVVVGQISLSLIAITGAKLAACIGVDYSFRRVVQGKPAEKSPIIVFKTQQLPILYCMAVAYVLDAWASKVIEQFTSSHVAPDMKKTVAIVSKTTVCRLTTHHYREVSERLGAQGTFGHNMINQIEMDIRGFIVTEDDIRAICVRLFPDLLQGHVSLPPPPSDHSVLWRHAEDVLVHGHRDPRYNDLLFPQSEPTILAFGYAYAHAAAVDAGVAKPLVDLFQSACMKLAPGWYSENTALPESVRILEEDKAVLAALVCRASVAAGPGHVVVCRCGKRTYVGVARHR</sequence>
<reference evidence="1 2" key="1">
    <citation type="submission" date="2017-04" db="EMBL/GenBank/DDBJ databases">
        <title>Genome Sequence of the Model Brown-Rot Fungus Postia placenta SB12.</title>
        <authorList>
            <consortium name="DOE Joint Genome Institute"/>
            <person name="Gaskell J."/>
            <person name="Kersten P."/>
            <person name="Larrondo L.F."/>
            <person name="Canessa P."/>
            <person name="Martinez D."/>
            <person name="Hibbett D."/>
            <person name="Schmoll M."/>
            <person name="Kubicek C.P."/>
            <person name="Martinez A.T."/>
            <person name="Yadav J."/>
            <person name="Master E."/>
            <person name="Magnuson J.K."/>
            <person name="James T."/>
            <person name="Yaver D."/>
            <person name="Berka R."/>
            <person name="Labutti K."/>
            <person name="Lipzen A."/>
            <person name="Aerts A."/>
            <person name="Barry K."/>
            <person name="Henrissat B."/>
            <person name="Blanchette R."/>
            <person name="Grigoriev I."/>
            <person name="Cullen D."/>
        </authorList>
    </citation>
    <scope>NUCLEOTIDE SEQUENCE [LARGE SCALE GENOMIC DNA]</scope>
    <source>
        <strain evidence="1 2">MAD-698-R-SB12</strain>
    </source>
</reference>
<dbReference type="GO" id="GO:0071949">
    <property type="term" value="F:FAD binding"/>
    <property type="evidence" value="ECO:0007669"/>
    <property type="project" value="InterPro"/>
</dbReference>
<dbReference type="InterPro" id="IPR036250">
    <property type="entry name" value="AcylCo_DH-like_C"/>
</dbReference>
<dbReference type="Gene3D" id="1.20.140.10">
    <property type="entry name" value="Butyryl-CoA Dehydrogenase, subunit A, domain 3"/>
    <property type="match status" value="1"/>
</dbReference>
<dbReference type="GO" id="GO:0005777">
    <property type="term" value="C:peroxisome"/>
    <property type="evidence" value="ECO:0007669"/>
    <property type="project" value="InterPro"/>
</dbReference>
<organism evidence="1 2">
    <name type="scientific">Postia placenta MAD-698-R-SB12</name>
    <dbReference type="NCBI Taxonomy" id="670580"/>
    <lineage>
        <taxon>Eukaryota</taxon>
        <taxon>Fungi</taxon>
        <taxon>Dikarya</taxon>
        <taxon>Basidiomycota</taxon>
        <taxon>Agaricomycotina</taxon>
        <taxon>Agaricomycetes</taxon>
        <taxon>Polyporales</taxon>
        <taxon>Adustoporiaceae</taxon>
        <taxon>Rhodonia</taxon>
    </lineage>
</organism>
<dbReference type="OrthoDB" id="538336at2759"/>
<dbReference type="SUPFAM" id="SSF56645">
    <property type="entry name" value="Acyl-CoA dehydrogenase NM domain-like"/>
    <property type="match status" value="1"/>
</dbReference>
<accession>A0A1X6MKB4</accession>
<dbReference type="GO" id="GO:0055088">
    <property type="term" value="P:lipid homeostasis"/>
    <property type="evidence" value="ECO:0007669"/>
    <property type="project" value="TreeGrafter"/>
</dbReference>
<dbReference type="RefSeq" id="XP_024333604.1">
    <property type="nucleotide sequence ID" value="XM_024479989.1"/>
</dbReference>
<dbReference type="InterPro" id="IPR046373">
    <property type="entry name" value="Acyl-CoA_Oxase/DH_mid-dom_sf"/>
</dbReference>
<dbReference type="PANTHER" id="PTHR10909:SF382">
    <property type="entry name" value="ACYL-COENZYME A OXIDASE"/>
    <property type="match status" value="1"/>
</dbReference>
<dbReference type="STRING" id="670580.A0A1X6MKB4"/>
<dbReference type="PANTHER" id="PTHR10909">
    <property type="entry name" value="ELECTRON TRANSPORT OXIDOREDUCTASE"/>
    <property type="match status" value="1"/>
</dbReference>